<dbReference type="GO" id="GO:0046656">
    <property type="term" value="P:folic acid biosynthetic process"/>
    <property type="evidence" value="ECO:0007669"/>
    <property type="project" value="UniProtKB-KW"/>
</dbReference>
<keyword evidence="10" id="KW-0479">Metal-binding</keyword>
<dbReference type="GO" id="GO:0004326">
    <property type="term" value="F:tetrahydrofolylpolyglutamate synthase activity"/>
    <property type="evidence" value="ECO:0007669"/>
    <property type="project" value="UniProtKB-EC"/>
</dbReference>
<evidence type="ECO:0000313" key="21">
    <source>
        <dbReference type="EMBL" id="NSL51594.1"/>
    </source>
</evidence>
<comment type="caution">
    <text evidence="21">The sequence shown here is derived from an EMBL/GenBank/DDBJ whole genome shotgun (WGS) entry which is preliminary data.</text>
</comment>
<evidence type="ECO:0000256" key="7">
    <source>
        <dbReference type="ARBA" id="ARBA00013025"/>
    </source>
</evidence>
<comment type="similarity">
    <text evidence="4 18">Belongs to the folylpolyglutamate synthase family.</text>
</comment>
<comment type="cofactor">
    <cofactor evidence="1">
        <name>Mg(2+)</name>
        <dbReference type="ChEBI" id="CHEBI:18420"/>
    </cofactor>
</comment>
<dbReference type="EC" id="6.3.2.12" evidence="6"/>
<dbReference type="Proteomes" id="UP000625804">
    <property type="component" value="Unassembled WGS sequence"/>
</dbReference>
<comment type="catalytic activity">
    <reaction evidence="16">
        <text>(6S)-5,6,7,8-tetrahydrofolyl-(gamma-L-Glu)(n) + L-glutamate + ATP = (6S)-5,6,7,8-tetrahydrofolyl-(gamma-L-Glu)(n+1) + ADP + phosphate + H(+)</text>
        <dbReference type="Rhea" id="RHEA:10580"/>
        <dbReference type="Rhea" id="RHEA-COMP:14738"/>
        <dbReference type="Rhea" id="RHEA-COMP:14740"/>
        <dbReference type="ChEBI" id="CHEBI:15378"/>
        <dbReference type="ChEBI" id="CHEBI:29985"/>
        <dbReference type="ChEBI" id="CHEBI:30616"/>
        <dbReference type="ChEBI" id="CHEBI:43474"/>
        <dbReference type="ChEBI" id="CHEBI:141005"/>
        <dbReference type="ChEBI" id="CHEBI:456216"/>
        <dbReference type="EC" id="6.3.2.17"/>
    </reaction>
</comment>
<evidence type="ECO:0000256" key="18">
    <source>
        <dbReference type="PIRNR" id="PIRNR001563"/>
    </source>
</evidence>
<protein>
    <recommendedName>
        <fullName evidence="8">Dihydrofolate synthase/folylpolyglutamate synthase</fullName>
        <ecNumber evidence="6">6.3.2.12</ecNumber>
        <ecNumber evidence="7">6.3.2.17</ecNumber>
    </recommendedName>
    <alternativeName>
        <fullName evidence="15">Tetrahydrofolylpolyglutamate synthase</fullName>
    </alternativeName>
</protein>
<evidence type="ECO:0000256" key="11">
    <source>
        <dbReference type="ARBA" id="ARBA00022741"/>
    </source>
</evidence>
<evidence type="ECO:0000256" key="4">
    <source>
        <dbReference type="ARBA" id="ARBA00008276"/>
    </source>
</evidence>
<dbReference type="InterPro" id="IPR036615">
    <property type="entry name" value="Mur_ligase_C_dom_sf"/>
</dbReference>
<evidence type="ECO:0000256" key="10">
    <source>
        <dbReference type="ARBA" id="ARBA00022723"/>
    </source>
</evidence>
<dbReference type="GO" id="GO:0005524">
    <property type="term" value="F:ATP binding"/>
    <property type="evidence" value="ECO:0007669"/>
    <property type="project" value="UniProtKB-KW"/>
</dbReference>
<evidence type="ECO:0000256" key="3">
    <source>
        <dbReference type="ARBA" id="ARBA00005150"/>
    </source>
</evidence>
<keyword evidence="22" id="KW-1185">Reference proteome</keyword>
<dbReference type="Gene3D" id="3.90.190.20">
    <property type="entry name" value="Mur ligase, C-terminal domain"/>
    <property type="match status" value="1"/>
</dbReference>
<dbReference type="Gene3D" id="3.40.1190.10">
    <property type="entry name" value="Mur-like, catalytic domain"/>
    <property type="match status" value="1"/>
</dbReference>
<dbReference type="InterPro" id="IPR018109">
    <property type="entry name" value="Folylpolyglutamate_synth_CS"/>
</dbReference>
<evidence type="ECO:0000256" key="16">
    <source>
        <dbReference type="ARBA" id="ARBA00047493"/>
    </source>
</evidence>
<evidence type="ECO:0000313" key="22">
    <source>
        <dbReference type="Proteomes" id="UP000625804"/>
    </source>
</evidence>
<gene>
    <name evidence="21" type="ORF">HR057_07400</name>
</gene>
<dbReference type="GO" id="GO:0008841">
    <property type="term" value="F:dihydrofolate synthase activity"/>
    <property type="evidence" value="ECO:0007669"/>
    <property type="project" value="UniProtKB-EC"/>
</dbReference>
<proteinExistence type="inferred from homology"/>
<reference evidence="21" key="1">
    <citation type="submission" date="2020-06" db="EMBL/GenBank/DDBJ databases">
        <title>A novel thermopfilic bacterium from Erzurum, Turkey.</title>
        <authorList>
            <person name="Adiguzel A."/>
            <person name="Ay H."/>
            <person name="Baltaci M.O."/>
        </authorList>
    </citation>
    <scope>NUCLEOTIDE SEQUENCE</scope>
    <source>
        <strain evidence="21">P2</strain>
    </source>
</reference>
<name>A0A8J8KB63_9BACI</name>
<dbReference type="PROSITE" id="PS01011">
    <property type="entry name" value="FOLYLPOLYGLU_SYNT_1"/>
    <property type="match status" value="1"/>
</dbReference>
<evidence type="ECO:0000256" key="5">
    <source>
        <dbReference type="ARBA" id="ARBA00011245"/>
    </source>
</evidence>
<accession>A0A8J8KB63</accession>
<dbReference type="PIRSF" id="PIRSF001563">
    <property type="entry name" value="Folylpolyglu_synth"/>
    <property type="match status" value="1"/>
</dbReference>
<dbReference type="PANTHER" id="PTHR11136:SF0">
    <property type="entry name" value="DIHYDROFOLATE SYNTHETASE-RELATED"/>
    <property type="match status" value="1"/>
</dbReference>
<evidence type="ECO:0000256" key="9">
    <source>
        <dbReference type="ARBA" id="ARBA00022598"/>
    </source>
</evidence>
<evidence type="ECO:0000256" key="14">
    <source>
        <dbReference type="ARBA" id="ARBA00022909"/>
    </source>
</evidence>
<sequence>MTAEFNEATQWLHNRLRFGIKPGLERMNYMLSKLGHPERRLKTIHVAGTNGKGSTVTFMRHVLQEAGYVVGTFTSPYIDCFNERISVNGVPISDEDFVEVVKKVKPIVEKCEQTEYGAPTEFEVLTVIAIEYFANIVGPDITIMETGLGGKFDSTNVSYPLLTIITNIGRDHIDVLGNTITEIAEEKAGIIKSGVPVITATEIEEALQVIANTAKGKFAKLYRLGEEFTYSNVSIENGKEKFTFQSYFKKYEDLEITMKGEHQVKNAATALMALEYLRLYFSFIIEEEHIRKGLLEATWKGRFEQVSEQPPIFIDGAHNPEGIKALEQTIRRYFPDKKIHLIVSAMKDKLLDEMIEKLDKIAEKITFTQFDYPRCAQAGDLWNLSTSNNKGKEENWQNAIEKEIEEISKQEDRILIITGSLYFISEVRKFLLQK</sequence>
<dbReference type="AlphaFoldDB" id="A0A8J8KB63"/>
<evidence type="ECO:0000256" key="15">
    <source>
        <dbReference type="ARBA" id="ARBA00030592"/>
    </source>
</evidence>
<comment type="pathway">
    <text evidence="3">Cofactor biosynthesis; tetrahydrofolylpolyglutamate biosynthesis.</text>
</comment>
<evidence type="ECO:0000256" key="1">
    <source>
        <dbReference type="ARBA" id="ARBA00001946"/>
    </source>
</evidence>
<evidence type="ECO:0000256" key="8">
    <source>
        <dbReference type="ARBA" id="ARBA00019357"/>
    </source>
</evidence>
<evidence type="ECO:0000256" key="2">
    <source>
        <dbReference type="ARBA" id="ARBA00004799"/>
    </source>
</evidence>
<dbReference type="FunFam" id="3.40.1190.10:FF:000004">
    <property type="entry name" value="Dihydrofolate synthase/folylpolyglutamate synthase"/>
    <property type="match status" value="1"/>
</dbReference>
<feature type="domain" description="Mur ligase central" evidence="20">
    <location>
        <begin position="46"/>
        <end position="273"/>
    </location>
</feature>
<dbReference type="InterPro" id="IPR004101">
    <property type="entry name" value="Mur_ligase_C"/>
</dbReference>
<dbReference type="NCBIfam" id="TIGR01499">
    <property type="entry name" value="folC"/>
    <property type="match status" value="1"/>
</dbReference>
<dbReference type="InterPro" id="IPR013221">
    <property type="entry name" value="Mur_ligase_cen"/>
</dbReference>
<dbReference type="InterPro" id="IPR036565">
    <property type="entry name" value="Mur-like_cat_sf"/>
</dbReference>
<evidence type="ECO:0000259" key="20">
    <source>
        <dbReference type="Pfam" id="PF08245"/>
    </source>
</evidence>
<dbReference type="InterPro" id="IPR001645">
    <property type="entry name" value="Folylpolyglutamate_synth"/>
</dbReference>
<dbReference type="Pfam" id="PF02875">
    <property type="entry name" value="Mur_ligase_C"/>
    <property type="match status" value="1"/>
</dbReference>
<keyword evidence="14" id="KW-0289">Folate biosynthesis</keyword>
<dbReference type="EMBL" id="JABTTE010000007">
    <property type="protein sequence ID" value="NSL51594.1"/>
    <property type="molecule type" value="Genomic_DNA"/>
</dbReference>
<organism evidence="21 22">
    <name type="scientific">Calidifontibacillus erzurumensis</name>
    <dbReference type="NCBI Taxonomy" id="2741433"/>
    <lineage>
        <taxon>Bacteria</taxon>
        <taxon>Bacillati</taxon>
        <taxon>Bacillota</taxon>
        <taxon>Bacilli</taxon>
        <taxon>Bacillales</taxon>
        <taxon>Bacillaceae</taxon>
        <taxon>Calidifontibacillus/Schinkia group</taxon>
        <taxon>Calidifontibacillus</taxon>
    </lineage>
</organism>
<dbReference type="GO" id="GO:0005737">
    <property type="term" value="C:cytoplasm"/>
    <property type="evidence" value="ECO:0007669"/>
    <property type="project" value="TreeGrafter"/>
</dbReference>
<evidence type="ECO:0000256" key="6">
    <source>
        <dbReference type="ARBA" id="ARBA00013023"/>
    </source>
</evidence>
<evidence type="ECO:0000256" key="12">
    <source>
        <dbReference type="ARBA" id="ARBA00022840"/>
    </source>
</evidence>
<evidence type="ECO:0000259" key="19">
    <source>
        <dbReference type="Pfam" id="PF02875"/>
    </source>
</evidence>
<keyword evidence="11 18" id="KW-0547">Nucleotide-binding</keyword>
<comment type="subunit">
    <text evidence="5">Monomer.</text>
</comment>
<keyword evidence="12 18" id="KW-0067">ATP-binding</keyword>
<evidence type="ECO:0000256" key="17">
    <source>
        <dbReference type="ARBA" id="ARBA00049161"/>
    </source>
</evidence>
<comment type="pathway">
    <text evidence="2">Cofactor biosynthesis; tetrahydrofolate biosynthesis; 7,8-dihydrofolate from 2-amino-4-hydroxy-6-hydroxymethyl-7,8-dihydropteridine diphosphate and 4-aminobenzoate: step 2/2.</text>
</comment>
<dbReference type="RefSeq" id="WP_173730801.1">
    <property type="nucleotide sequence ID" value="NZ_JABTTE010000007.1"/>
</dbReference>
<dbReference type="Pfam" id="PF08245">
    <property type="entry name" value="Mur_ligase_M"/>
    <property type="match status" value="1"/>
</dbReference>
<keyword evidence="9 18" id="KW-0436">Ligase</keyword>
<dbReference type="SUPFAM" id="SSF53623">
    <property type="entry name" value="MurD-like peptide ligases, catalytic domain"/>
    <property type="match status" value="1"/>
</dbReference>
<feature type="domain" description="Mur ligase C-terminal" evidence="19">
    <location>
        <begin position="301"/>
        <end position="416"/>
    </location>
</feature>
<dbReference type="PANTHER" id="PTHR11136">
    <property type="entry name" value="FOLYLPOLYGLUTAMATE SYNTHASE-RELATED"/>
    <property type="match status" value="1"/>
</dbReference>
<dbReference type="GO" id="GO:0046872">
    <property type="term" value="F:metal ion binding"/>
    <property type="evidence" value="ECO:0007669"/>
    <property type="project" value="UniProtKB-KW"/>
</dbReference>
<comment type="catalytic activity">
    <reaction evidence="17">
        <text>7,8-dihydropteroate + L-glutamate + ATP = 7,8-dihydrofolate + ADP + phosphate + H(+)</text>
        <dbReference type="Rhea" id="RHEA:23584"/>
        <dbReference type="ChEBI" id="CHEBI:15378"/>
        <dbReference type="ChEBI" id="CHEBI:17839"/>
        <dbReference type="ChEBI" id="CHEBI:29985"/>
        <dbReference type="ChEBI" id="CHEBI:30616"/>
        <dbReference type="ChEBI" id="CHEBI:43474"/>
        <dbReference type="ChEBI" id="CHEBI:57451"/>
        <dbReference type="ChEBI" id="CHEBI:456216"/>
        <dbReference type="EC" id="6.3.2.12"/>
    </reaction>
</comment>
<evidence type="ECO:0000256" key="13">
    <source>
        <dbReference type="ARBA" id="ARBA00022842"/>
    </source>
</evidence>
<keyword evidence="13" id="KW-0460">Magnesium</keyword>
<dbReference type="EC" id="6.3.2.17" evidence="7"/>
<dbReference type="SUPFAM" id="SSF53244">
    <property type="entry name" value="MurD-like peptide ligases, peptide-binding domain"/>
    <property type="match status" value="1"/>
</dbReference>